<evidence type="ECO:0000313" key="4">
    <source>
        <dbReference type="Proteomes" id="UP000011115"/>
    </source>
</evidence>
<reference evidence="3" key="2">
    <citation type="submission" date="2015-06" db="UniProtKB">
        <authorList>
            <consortium name="EnsemblPlants"/>
        </authorList>
    </citation>
    <scope>IDENTIFICATION</scope>
    <source>
        <strain evidence="3">DM1-3 516 R44</strain>
    </source>
</reference>
<feature type="compositionally biased region" description="Polar residues" evidence="1">
    <location>
        <begin position="243"/>
        <end position="258"/>
    </location>
</feature>
<sequence>MVRERTVRRNSDDINNALNRAATLEHEYQSMITAQTFDDLKGWLAPLTSDTTPRWIEAGAPIEKKDLNIAARYRFGFINRSIMQSQNESILCHPKTAYLRSIIVRKRLNLGFDYRVGDGHEGQTAPEAPSSSAASQPPRATAGTTSSRTPITQAILLKMGHIAHSVDVRAYQLEAEDTAAAKSEAEADEEHLEERDAVVYEDLADLDGAMFETARHASLRDTNMDISNRAAIIATPGADAQTDGITEMQTSSKLSLAG</sequence>
<dbReference type="PaxDb" id="4113-PGSC0003DMT400091331"/>
<name>M1DMC8_SOLTU</name>
<dbReference type="PANTHER" id="PTHR33180:SF31">
    <property type="entry name" value="POLYPROTEIN PROTEIN"/>
    <property type="match status" value="1"/>
</dbReference>
<dbReference type="EnsemblPlants" id="PGSC0003DMT400091331">
    <property type="protein sequence ID" value="PGSC0003DMT400091331"/>
    <property type="gene ID" value="PGSC0003DMG400040902"/>
</dbReference>
<evidence type="ECO:0000313" key="3">
    <source>
        <dbReference type="EnsemblPlants" id="PGSC0003DMT400091331"/>
    </source>
</evidence>
<dbReference type="GO" id="GO:0009579">
    <property type="term" value="C:thylakoid"/>
    <property type="evidence" value="ECO:0000318"/>
    <property type="project" value="GO_Central"/>
</dbReference>
<dbReference type="InParanoid" id="M1DMC8"/>
<proteinExistence type="predicted"/>
<accession>M1DMC8</accession>
<dbReference type="Gramene" id="PGSC0003DMT400091331">
    <property type="protein sequence ID" value="PGSC0003DMT400091331"/>
    <property type="gene ID" value="PGSC0003DMG400040902"/>
</dbReference>
<dbReference type="Proteomes" id="UP000011115">
    <property type="component" value="Unassembled WGS sequence"/>
</dbReference>
<keyword evidence="4" id="KW-1185">Reference proteome</keyword>
<dbReference type="InterPro" id="IPR046796">
    <property type="entry name" value="Transposase_32_dom"/>
</dbReference>
<dbReference type="GO" id="GO:0009523">
    <property type="term" value="C:photosystem II"/>
    <property type="evidence" value="ECO:0000318"/>
    <property type="project" value="GO_Central"/>
</dbReference>
<reference evidence="4" key="1">
    <citation type="journal article" date="2011" name="Nature">
        <title>Genome sequence and analysis of the tuber crop potato.</title>
        <authorList>
            <consortium name="The Potato Genome Sequencing Consortium"/>
        </authorList>
    </citation>
    <scope>NUCLEOTIDE SEQUENCE [LARGE SCALE GENOMIC DNA]</scope>
    <source>
        <strain evidence="4">cv. DM1-3 516 R44</strain>
    </source>
</reference>
<dbReference type="PANTHER" id="PTHR33180">
    <property type="entry name" value="PHOTOSYSTEM II CP43 REACTION CENTER PROTEIN"/>
    <property type="match status" value="1"/>
</dbReference>
<feature type="region of interest" description="Disordered" evidence="1">
    <location>
        <begin position="119"/>
        <end position="148"/>
    </location>
</feature>
<feature type="region of interest" description="Disordered" evidence="1">
    <location>
        <begin position="239"/>
        <end position="258"/>
    </location>
</feature>
<evidence type="ECO:0000256" key="1">
    <source>
        <dbReference type="SAM" id="MobiDB-lite"/>
    </source>
</evidence>
<dbReference type="Pfam" id="PF20167">
    <property type="entry name" value="Transposase_32"/>
    <property type="match status" value="1"/>
</dbReference>
<evidence type="ECO:0000259" key="2">
    <source>
        <dbReference type="Pfam" id="PF20167"/>
    </source>
</evidence>
<organism evidence="3 4">
    <name type="scientific">Solanum tuberosum</name>
    <name type="common">Potato</name>
    <dbReference type="NCBI Taxonomy" id="4113"/>
    <lineage>
        <taxon>Eukaryota</taxon>
        <taxon>Viridiplantae</taxon>
        <taxon>Streptophyta</taxon>
        <taxon>Embryophyta</taxon>
        <taxon>Tracheophyta</taxon>
        <taxon>Spermatophyta</taxon>
        <taxon>Magnoliopsida</taxon>
        <taxon>eudicotyledons</taxon>
        <taxon>Gunneridae</taxon>
        <taxon>Pentapetalae</taxon>
        <taxon>asterids</taxon>
        <taxon>lamiids</taxon>
        <taxon>Solanales</taxon>
        <taxon>Solanaceae</taxon>
        <taxon>Solanoideae</taxon>
        <taxon>Solaneae</taxon>
        <taxon>Solanum</taxon>
    </lineage>
</organism>
<feature type="compositionally biased region" description="Low complexity" evidence="1">
    <location>
        <begin position="125"/>
        <end position="142"/>
    </location>
</feature>
<protein>
    <recommendedName>
        <fullName evidence="2">Putative plant transposon protein domain-containing protein</fullName>
    </recommendedName>
</protein>
<dbReference type="AlphaFoldDB" id="M1DMC8"/>
<feature type="domain" description="Putative plant transposon protein" evidence="2">
    <location>
        <begin position="1"/>
        <end position="111"/>
    </location>
</feature>
<dbReference type="HOGENOM" id="CLU_1079300_0_0_1"/>